<feature type="domain" description="Solute-binding protein family 3/N-terminal" evidence="2">
    <location>
        <begin position="55"/>
        <end position="252"/>
    </location>
</feature>
<protein>
    <recommendedName>
        <fullName evidence="2">Solute-binding protein family 3/N-terminal domain-containing protein</fullName>
    </recommendedName>
</protein>
<dbReference type="Proteomes" id="UP000253769">
    <property type="component" value="Unassembled WGS sequence"/>
</dbReference>
<proteinExistence type="predicted"/>
<sequence>MLFSLRVLLALLLWVWATNARAETVIVYTHSADAATERDADGQLRGLPHAGRRAFLVELVRELMQRVGQPPKIQSIPLERGIRTLSRQKLSALFNLNRTPERESHFKWVGPLQSNTVSFYENAGAPTGISNLADAKRVEAICVRRGNSHAQYMRANSFTNLIDADSYESCWEMLKLKRVSLTTLGDDLEPQMRLQTQTDTDSIANTKVPLYATDGYLAFSTDTPDSLIALWQTKLDQIKASGRYDQLLTSYYHLASPSKGLPP</sequence>
<gene>
    <name evidence="3" type="ORF">DV711_11600</name>
</gene>
<dbReference type="AlphaFoldDB" id="A0A369WBY0"/>
<dbReference type="InterPro" id="IPR001638">
    <property type="entry name" value="Solute-binding_3/MltF_N"/>
</dbReference>
<evidence type="ECO:0000256" key="1">
    <source>
        <dbReference type="SAM" id="SignalP"/>
    </source>
</evidence>
<dbReference type="Gene3D" id="3.40.190.10">
    <property type="entry name" value="Periplasmic binding protein-like II"/>
    <property type="match status" value="2"/>
</dbReference>
<dbReference type="OrthoDB" id="8587856at2"/>
<evidence type="ECO:0000259" key="2">
    <source>
        <dbReference type="Pfam" id="PF00497"/>
    </source>
</evidence>
<organism evidence="3 4">
    <name type="scientific">Motiliproteus coralliicola</name>
    <dbReference type="NCBI Taxonomy" id="2283196"/>
    <lineage>
        <taxon>Bacteria</taxon>
        <taxon>Pseudomonadati</taxon>
        <taxon>Pseudomonadota</taxon>
        <taxon>Gammaproteobacteria</taxon>
        <taxon>Oceanospirillales</taxon>
        <taxon>Oceanospirillaceae</taxon>
        <taxon>Motiliproteus</taxon>
    </lineage>
</organism>
<dbReference type="Pfam" id="PF00497">
    <property type="entry name" value="SBP_bac_3"/>
    <property type="match status" value="1"/>
</dbReference>
<feature type="signal peptide" evidence="1">
    <location>
        <begin position="1"/>
        <end position="22"/>
    </location>
</feature>
<comment type="caution">
    <text evidence="3">The sequence shown here is derived from an EMBL/GenBank/DDBJ whole genome shotgun (WGS) entry which is preliminary data.</text>
</comment>
<keyword evidence="4" id="KW-1185">Reference proteome</keyword>
<name>A0A369WBY0_9GAMM</name>
<dbReference type="PANTHER" id="PTHR38834:SF3">
    <property type="entry name" value="SOLUTE-BINDING PROTEIN FAMILY 3_N-TERMINAL DOMAIN-CONTAINING PROTEIN"/>
    <property type="match status" value="1"/>
</dbReference>
<dbReference type="RefSeq" id="WP_114695873.1">
    <property type="nucleotide sequence ID" value="NZ_QQOH01000003.1"/>
</dbReference>
<dbReference type="SUPFAM" id="SSF53850">
    <property type="entry name" value="Periplasmic binding protein-like II"/>
    <property type="match status" value="1"/>
</dbReference>
<feature type="chain" id="PRO_5016678439" description="Solute-binding protein family 3/N-terminal domain-containing protein" evidence="1">
    <location>
        <begin position="23"/>
        <end position="263"/>
    </location>
</feature>
<evidence type="ECO:0000313" key="3">
    <source>
        <dbReference type="EMBL" id="RDE19528.1"/>
    </source>
</evidence>
<dbReference type="EMBL" id="QQOH01000003">
    <property type="protein sequence ID" value="RDE19528.1"/>
    <property type="molecule type" value="Genomic_DNA"/>
</dbReference>
<keyword evidence="1" id="KW-0732">Signal</keyword>
<dbReference type="PANTHER" id="PTHR38834">
    <property type="entry name" value="PERIPLASMIC SUBSTRATE BINDING PROTEIN FAMILY 3"/>
    <property type="match status" value="1"/>
</dbReference>
<accession>A0A369WBY0</accession>
<evidence type="ECO:0000313" key="4">
    <source>
        <dbReference type="Proteomes" id="UP000253769"/>
    </source>
</evidence>
<reference evidence="3 4" key="1">
    <citation type="submission" date="2018-07" db="EMBL/GenBank/DDBJ databases">
        <title>Motiliproteus coralliicola sp. nov., a bacterium isolated from Coral.</title>
        <authorList>
            <person name="Wang G."/>
        </authorList>
    </citation>
    <scope>NUCLEOTIDE SEQUENCE [LARGE SCALE GENOMIC DNA]</scope>
    <source>
        <strain evidence="3 4">C34</strain>
    </source>
</reference>